<dbReference type="EMBL" id="JADFTS010000007">
    <property type="protein sequence ID" value="KAF9595460.1"/>
    <property type="molecule type" value="Genomic_DNA"/>
</dbReference>
<keyword evidence="2" id="KW-0732">Signal</keyword>
<evidence type="ECO:0000256" key="2">
    <source>
        <dbReference type="SAM" id="SignalP"/>
    </source>
</evidence>
<dbReference type="PANTHER" id="PTHR33021:SF533">
    <property type="entry name" value="PHYTOCYANIN DOMAIN-CONTAINING PROTEIN"/>
    <property type="match status" value="1"/>
</dbReference>
<name>A0A835H868_9MAGN</name>
<dbReference type="InterPro" id="IPR039391">
    <property type="entry name" value="Phytocyanin-like"/>
</dbReference>
<dbReference type="InterPro" id="IPR008972">
    <property type="entry name" value="Cupredoxin"/>
</dbReference>
<dbReference type="OrthoDB" id="687943at2759"/>
<feature type="signal peptide" evidence="2">
    <location>
        <begin position="1"/>
        <end position="24"/>
    </location>
</feature>
<keyword evidence="1" id="KW-0472">Membrane</keyword>
<feature type="transmembrane region" description="Helical" evidence="1">
    <location>
        <begin position="116"/>
        <end position="138"/>
    </location>
</feature>
<dbReference type="SUPFAM" id="SSF49503">
    <property type="entry name" value="Cupredoxins"/>
    <property type="match status" value="1"/>
</dbReference>
<feature type="chain" id="PRO_5032528540" description="Phytocyanin domain-containing protein" evidence="2">
    <location>
        <begin position="25"/>
        <end position="139"/>
    </location>
</feature>
<accession>A0A835H868</accession>
<evidence type="ECO:0008006" key="5">
    <source>
        <dbReference type="Google" id="ProtNLM"/>
    </source>
</evidence>
<gene>
    <name evidence="3" type="ORF">IFM89_000378</name>
</gene>
<sequence>MAFKQMFTIILVIAAATLPTITLAKEFIVGDEKGWTIGFDYQSWATGKEFRVGDTLGTGGLTSGSDVIMLGTPGRKWYICGVGKHCEVGGQKLAITVLSNDQWGAPAPAPSKSAKLISISLLQVLMAAVITMGNCCLLN</sequence>
<dbReference type="GO" id="GO:0005886">
    <property type="term" value="C:plasma membrane"/>
    <property type="evidence" value="ECO:0007669"/>
    <property type="project" value="TreeGrafter"/>
</dbReference>
<dbReference type="PANTHER" id="PTHR33021">
    <property type="entry name" value="BLUE COPPER PROTEIN"/>
    <property type="match status" value="1"/>
</dbReference>
<comment type="caution">
    <text evidence="3">The sequence shown here is derived from an EMBL/GenBank/DDBJ whole genome shotgun (WGS) entry which is preliminary data.</text>
</comment>
<dbReference type="AlphaFoldDB" id="A0A835H868"/>
<keyword evidence="4" id="KW-1185">Reference proteome</keyword>
<evidence type="ECO:0000313" key="3">
    <source>
        <dbReference type="EMBL" id="KAF9595460.1"/>
    </source>
</evidence>
<keyword evidence="1" id="KW-0812">Transmembrane</keyword>
<dbReference type="GO" id="GO:0009055">
    <property type="term" value="F:electron transfer activity"/>
    <property type="evidence" value="ECO:0007669"/>
    <property type="project" value="InterPro"/>
</dbReference>
<organism evidence="3 4">
    <name type="scientific">Coptis chinensis</name>
    <dbReference type="NCBI Taxonomy" id="261450"/>
    <lineage>
        <taxon>Eukaryota</taxon>
        <taxon>Viridiplantae</taxon>
        <taxon>Streptophyta</taxon>
        <taxon>Embryophyta</taxon>
        <taxon>Tracheophyta</taxon>
        <taxon>Spermatophyta</taxon>
        <taxon>Magnoliopsida</taxon>
        <taxon>Ranunculales</taxon>
        <taxon>Ranunculaceae</taxon>
        <taxon>Coptidoideae</taxon>
        <taxon>Coptis</taxon>
    </lineage>
</organism>
<evidence type="ECO:0000313" key="4">
    <source>
        <dbReference type="Proteomes" id="UP000631114"/>
    </source>
</evidence>
<dbReference type="CDD" id="cd04216">
    <property type="entry name" value="Phytocyanin"/>
    <property type="match status" value="1"/>
</dbReference>
<proteinExistence type="predicted"/>
<dbReference type="Gene3D" id="2.60.40.420">
    <property type="entry name" value="Cupredoxins - blue copper proteins"/>
    <property type="match status" value="2"/>
</dbReference>
<dbReference type="Proteomes" id="UP000631114">
    <property type="component" value="Unassembled WGS sequence"/>
</dbReference>
<protein>
    <recommendedName>
        <fullName evidence="5">Phytocyanin domain-containing protein</fullName>
    </recommendedName>
</protein>
<reference evidence="3 4" key="1">
    <citation type="submission" date="2020-10" db="EMBL/GenBank/DDBJ databases">
        <title>The Coptis chinensis genome and diversification of protoberbering-type alkaloids.</title>
        <authorList>
            <person name="Wang B."/>
            <person name="Shu S."/>
            <person name="Song C."/>
            <person name="Liu Y."/>
        </authorList>
    </citation>
    <scope>NUCLEOTIDE SEQUENCE [LARGE SCALE GENOMIC DNA]</scope>
    <source>
        <strain evidence="3">HL-2020</strain>
        <tissue evidence="3">Leaf</tissue>
    </source>
</reference>
<keyword evidence="1" id="KW-1133">Transmembrane helix</keyword>
<evidence type="ECO:0000256" key="1">
    <source>
        <dbReference type="SAM" id="Phobius"/>
    </source>
</evidence>